<protein>
    <recommendedName>
        <fullName evidence="7">DNA 3'-5' helicase</fullName>
        <ecNumber evidence="7">5.6.2.4</ecNumber>
    </recommendedName>
</protein>
<dbReference type="GO" id="GO:0000724">
    <property type="term" value="P:double-strand break repair via homologous recombination"/>
    <property type="evidence" value="ECO:0007669"/>
    <property type="project" value="TreeGrafter"/>
</dbReference>
<evidence type="ECO:0000256" key="1">
    <source>
        <dbReference type="ARBA" id="ARBA00005446"/>
    </source>
</evidence>
<evidence type="ECO:0000259" key="9">
    <source>
        <dbReference type="PROSITE" id="PS51194"/>
    </source>
</evidence>
<dbReference type="GO" id="GO:0005737">
    <property type="term" value="C:cytoplasm"/>
    <property type="evidence" value="ECO:0007669"/>
    <property type="project" value="TreeGrafter"/>
</dbReference>
<keyword evidence="5" id="KW-0067">ATP-binding</keyword>
<dbReference type="Pfam" id="PF00271">
    <property type="entry name" value="Helicase_C"/>
    <property type="match status" value="1"/>
</dbReference>
<dbReference type="FunFam" id="3.40.50.300:FF:001456">
    <property type="entry name" value="ATP-dependent DNA helicase"/>
    <property type="match status" value="1"/>
</dbReference>
<comment type="catalytic activity">
    <reaction evidence="6">
        <text>Couples ATP hydrolysis with the unwinding of duplex DNA by translocating in the 3'-5' direction.</text>
        <dbReference type="EC" id="5.6.2.4"/>
    </reaction>
</comment>
<evidence type="ECO:0000256" key="6">
    <source>
        <dbReference type="ARBA" id="ARBA00034617"/>
    </source>
</evidence>
<dbReference type="InterPro" id="IPR001650">
    <property type="entry name" value="Helicase_C-like"/>
</dbReference>
<keyword evidence="4" id="KW-0347">Helicase</keyword>
<dbReference type="Gene3D" id="3.40.50.300">
    <property type="entry name" value="P-loop containing nucleotide triphosphate hydrolases"/>
    <property type="match status" value="1"/>
</dbReference>
<dbReference type="GO" id="GO:0005634">
    <property type="term" value="C:nucleus"/>
    <property type="evidence" value="ECO:0007669"/>
    <property type="project" value="TreeGrafter"/>
</dbReference>
<dbReference type="PANTHER" id="PTHR13710:SF69">
    <property type="entry name" value="ATP-DEPENDENT DNA HELICASE Q-LIKE SIM"/>
    <property type="match status" value="1"/>
</dbReference>
<evidence type="ECO:0000256" key="7">
    <source>
        <dbReference type="ARBA" id="ARBA00034808"/>
    </source>
</evidence>
<reference evidence="10" key="1">
    <citation type="submission" date="2014-09" db="EMBL/GenBank/DDBJ databases">
        <authorList>
            <person name="Magalhaes I.L.F."/>
            <person name="Oliveira U."/>
            <person name="Santos F.R."/>
            <person name="Vidigal T.H.D.A."/>
            <person name="Brescovit A.D."/>
            <person name="Santos A.J."/>
        </authorList>
    </citation>
    <scope>NUCLEOTIDE SEQUENCE</scope>
    <source>
        <tissue evidence="10">Shoot tissue taken approximately 20 cm above the soil surface</tissue>
    </source>
</reference>
<dbReference type="EMBL" id="GBRH01174768">
    <property type="protein sequence ID" value="JAE23128.1"/>
    <property type="molecule type" value="Transcribed_RNA"/>
</dbReference>
<feature type="domain" description="Helicase C-terminal" evidence="9">
    <location>
        <begin position="34"/>
        <end position="163"/>
    </location>
</feature>
<evidence type="ECO:0000256" key="8">
    <source>
        <dbReference type="SAM" id="MobiDB-lite"/>
    </source>
</evidence>
<accession>A0A0A9GR48</accession>
<feature type="region of interest" description="Disordered" evidence="8">
    <location>
        <begin position="36"/>
        <end position="55"/>
    </location>
</feature>
<comment type="similarity">
    <text evidence="1">Belongs to the helicase family. RecQ subfamily.</text>
</comment>
<evidence type="ECO:0000256" key="3">
    <source>
        <dbReference type="ARBA" id="ARBA00022801"/>
    </source>
</evidence>
<dbReference type="SMART" id="SM00490">
    <property type="entry name" value="HELICc"/>
    <property type="match status" value="1"/>
</dbReference>
<sequence length="163" mass="17893">MPLVKENAENELDLYQGVDDSDVSCGEFLECSQPENSALPAQSNENSSSESLGQGPTIVYVPTRKETVELSSYLCKSGLRAAAYNAKMPKSHLRQVHQQFHSNGLEVVVPTIAFGMGIDKSNVRRIIHYGLPQSLEAYYQEAGRAGRDGKLSDCSGLSYFRLC</sequence>
<dbReference type="GO" id="GO:0043138">
    <property type="term" value="F:3'-5' DNA helicase activity"/>
    <property type="evidence" value="ECO:0007669"/>
    <property type="project" value="UniProtKB-EC"/>
</dbReference>
<evidence type="ECO:0000256" key="5">
    <source>
        <dbReference type="ARBA" id="ARBA00022840"/>
    </source>
</evidence>
<dbReference type="AlphaFoldDB" id="A0A0A9GR48"/>
<dbReference type="PROSITE" id="PS51194">
    <property type="entry name" value="HELICASE_CTER"/>
    <property type="match status" value="1"/>
</dbReference>
<reference evidence="10" key="2">
    <citation type="journal article" date="2015" name="Data Brief">
        <title>Shoot transcriptome of the giant reed, Arundo donax.</title>
        <authorList>
            <person name="Barrero R.A."/>
            <person name="Guerrero F.D."/>
            <person name="Moolhuijzen P."/>
            <person name="Goolsby J.A."/>
            <person name="Tidwell J."/>
            <person name="Bellgard S.E."/>
            <person name="Bellgard M.I."/>
        </authorList>
    </citation>
    <scope>NUCLEOTIDE SEQUENCE</scope>
    <source>
        <tissue evidence="10">Shoot tissue taken approximately 20 cm above the soil surface</tissue>
    </source>
</reference>
<dbReference type="PANTHER" id="PTHR13710">
    <property type="entry name" value="DNA HELICASE RECQ FAMILY MEMBER"/>
    <property type="match status" value="1"/>
</dbReference>
<dbReference type="GO" id="GO:0005524">
    <property type="term" value="F:ATP binding"/>
    <property type="evidence" value="ECO:0007669"/>
    <property type="project" value="UniProtKB-KW"/>
</dbReference>
<evidence type="ECO:0000313" key="10">
    <source>
        <dbReference type="EMBL" id="JAE23128.1"/>
    </source>
</evidence>
<dbReference type="GO" id="GO:0009378">
    <property type="term" value="F:four-way junction helicase activity"/>
    <property type="evidence" value="ECO:0007669"/>
    <property type="project" value="TreeGrafter"/>
</dbReference>
<keyword evidence="2" id="KW-0547">Nucleotide-binding</keyword>
<dbReference type="GO" id="GO:0005694">
    <property type="term" value="C:chromosome"/>
    <property type="evidence" value="ECO:0007669"/>
    <property type="project" value="TreeGrafter"/>
</dbReference>
<proteinExistence type="inferred from homology"/>
<evidence type="ECO:0000256" key="2">
    <source>
        <dbReference type="ARBA" id="ARBA00022741"/>
    </source>
</evidence>
<dbReference type="GO" id="GO:0016787">
    <property type="term" value="F:hydrolase activity"/>
    <property type="evidence" value="ECO:0007669"/>
    <property type="project" value="UniProtKB-KW"/>
</dbReference>
<keyword evidence="3" id="KW-0378">Hydrolase</keyword>
<evidence type="ECO:0000256" key="4">
    <source>
        <dbReference type="ARBA" id="ARBA00022806"/>
    </source>
</evidence>
<dbReference type="InterPro" id="IPR027417">
    <property type="entry name" value="P-loop_NTPase"/>
</dbReference>
<dbReference type="EC" id="5.6.2.4" evidence="7"/>
<dbReference type="SUPFAM" id="SSF52540">
    <property type="entry name" value="P-loop containing nucleoside triphosphate hydrolases"/>
    <property type="match status" value="1"/>
</dbReference>
<feature type="compositionally biased region" description="Polar residues" evidence="8">
    <location>
        <begin position="36"/>
        <end position="54"/>
    </location>
</feature>
<name>A0A0A9GR48_ARUDO</name>
<organism evidence="10">
    <name type="scientific">Arundo donax</name>
    <name type="common">Giant reed</name>
    <name type="synonym">Donax arundinaceus</name>
    <dbReference type="NCBI Taxonomy" id="35708"/>
    <lineage>
        <taxon>Eukaryota</taxon>
        <taxon>Viridiplantae</taxon>
        <taxon>Streptophyta</taxon>
        <taxon>Embryophyta</taxon>
        <taxon>Tracheophyta</taxon>
        <taxon>Spermatophyta</taxon>
        <taxon>Magnoliopsida</taxon>
        <taxon>Liliopsida</taxon>
        <taxon>Poales</taxon>
        <taxon>Poaceae</taxon>
        <taxon>PACMAD clade</taxon>
        <taxon>Arundinoideae</taxon>
        <taxon>Arundineae</taxon>
        <taxon>Arundo</taxon>
    </lineage>
</organism>